<comment type="caution">
    <text evidence="2">The sequence shown here is derived from an EMBL/GenBank/DDBJ whole genome shotgun (WGS) entry which is preliminary data.</text>
</comment>
<keyword evidence="1" id="KW-0732">Signal</keyword>
<dbReference type="RefSeq" id="WP_209404743.1">
    <property type="nucleotide sequence ID" value="NZ_JAGIYQ010000005.1"/>
</dbReference>
<name>A0A940SGP8_9BACI</name>
<evidence type="ECO:0000313" key="2">
    <source>
        <dbReference type="EMBL" id="MBP0725312.1"/>
    </source>
</evidence>
<dbReference type="PROSITE" id="PS51257">
    <property type="entry name" value="PROKAR_LIPOPROTEIN"/>
    <property type="match status" value="1"/>
</dbReference>
<organism evidence="2 3">
    <name type="scientific">Gottfriedia endophytica</name>
    <dbReference type="NCBI Taxonomy" id="2820819"/>
    <lineage>
        <taxon>Bacteria</taxon>
        <taxon>Bacillati</taxon>
        <taxon>Bacillota</taxon>
        <taxon>Bacilli</taxon>
        <taxon>Bacillales</taxon>
        <taxon>Bacillaceae</taxon>
        <taxon>Gottfriedia</taxon>
    </lineage>
</organism>
<sequence length="150" mass="16386">MNKKIVAAIGAVLVLGLAGCGNAEKKDTSNKTSMNNMKMDHNKMGESHTALTKAFQDELNGFTKIEQDVKNKNFGDATTIADNLHNEFHAAILPPLKDKKGTAYAEEIHGKYDELQDAIKSKNPTKIAELIKVNRDNLHTVANILGVSIK</sequence>
<reference evidence="2" key="1">
    <citation type="submission" date="2021-04" db="EMBL/GenBank/DDBJ databases">
        <title>Genome seq and assembly of Bacillus sp.</title>
        <authorList>
            <person name="Chhetri G."/>
        </authorList>
    </citation>
    <scope>NUCLEOTIDE SEQUENCE</scope>
    <source>
        <strain evidence="2">RG28</strain>
    </source>
</reference>
<dbReference type="Proteomes" id="UP000682134">
    <property type="component" value="Unassembled WGS sequence"/>
</dbReference>
<proteinExistence type="predicted"/>
<feature type="signal peptide" evidence="1">
    <location>
        <begin position="1"/>
        <end position="23"/>
    </location>
</feature>
<keyword evidence="3" id="KW-1185">Reference proteome</keyword>
<evidence type="ECO:0000313" key="3">
    <source>
        <dbReference type="Proteomes" id="UP000682134"/>
    </source>
</evidence>
<gene>
    <name evidence="2" type="ORF">J5Y03_08925</name>
</gene>
<evidence type="ECO:0008006" key="4">
    <source>
        <dbReference type="Google" id="ProtNLM"/>
    </source>
</evidence>
<evidence type="ECO:0000256" key="1">
    <source>
        <dbReference type="SAM" id="SignalP"/>
    </source>
</evidence>
<accession>A0A940SGP8</accession>
<feature type="chain" id="PRO_5038583502" description="Lipoprotein" evidence="1">
    <location>
        <begin position="24"/>
        <end position="150"/>
    </location>
</feature>
<dbReference type="EMBL" id="JAGIYQ010000005">
    <property type="protein sequence ID" value="MBP0725312.1"/>
    <property type="molecule type" value="Genomic_DNA"/>
</dbReference>
<protein>
    <recommendedName>
        <fullName evidence="4">Lipoprotein</fullName>
    </recommendedName>
</protein>
<dbReference type="AlphaFoldDB" id="A0A940SGP8"/>